<protein>
    <submittedName>
        <fullName evidence="1">YfcL family protein</fullName>
    </submittedName>
</protein>
<evidence type="ECO:0000313" key="1">
    <source>
        <dbReference type="EMBL" id="MBT9431592.1"/>
    </source>
</evidence>
<sequence>MIADFEARILAQIDEMVEHASDDELFAGGYLRGHLTLAVAETELNGEHTLEALHSRVQESLDRAISKGELSPPDQILVKSMWQTLYQRAAD</sequence>
<accession>A0ABS5Y9A8</accession>
<organism evidence="1 2">
    <name type="scientific">Candidatus Sodalis endolongispinus</name>
    <dbReference type="NCBI Taxonomy" id="2812662"/>
    <lineage>
        <taxon>Bacteria</taxon>
        <taxon>Pseudomonadati</taxon>
        <taxon>Pseudomonadota</taxon>
        <taxon>Gammaproteobacteria</taxon>
        <taxon>Enterobacterales</taxon>
        <taxon>Bruguierivoracaceae</taxon>
        <taxon>Sodalis</taxon>
    </lineage>
</organism>
<name>A0ABS5Y9A8_9GAMM</name>
<evidence type="ECO:0000313" key="2">
    <source>
        <dbReference type="Proteomes" id="UP000811282"/>
    </source>
</evidence>
<dbReference type="RefSeq" id="WP_215668736.1">
    <property type="nucleotide sequence ID" value="NZ_JAFJYC010000001.1"/>
</dbReference>
<dbReference type="Pfam" id="PF08891">
    <property type="entry name" value="YfcL"/>
    <property type="match status" value="1"/>
</dbReference>
<keyword evidence="2" id="KW-1185">Reference proteome</keyword>
<dbReference type="InterPro" id="IPR014987">
    <property type="entry name" value="UPF_YfcL"/>
</dbReference>
<reference evidence="1 2" key="1">
    <citation type="journal article" date="2021" name="Genome Biol. Evol.">
        <title>The evolution of interdependence in a four-way mealybug symbiosis.</title>
        <authorList>
            <person name="Garber A.I."/>
            <person name="Kupper M."/>
            <person name="Laetsch D.R."/>
            <person name="Weldon S.R."/>
            <person name="Ladinsky M.S."/>
            <person name="Bjorkman P.J."/>
            <person name="McCutcheon J.P."/>
        </authorList>
    </citation>
    <scope>NUCLEOTIDE SEQUENCE [LARGE SCALE GENOMIC DNA]</scope>
    <source>
        <strain evidence="1">SOD</strain>
    </source>
</reference>
<comment type="caution">
    <text evidence="1">The sequence shown here is derived from an EMBL/GenBank/DDBJ whole genome shotgun (WGS) entry which is preliminary data.</text>
</comment>
<proteinExistence type="predicted"/>
<dbReference type="Proteomes" id="UP000811282">
    <property type="component" value="Unassembled WGS sequence"/>
</dbReference>
<dbReference type="EMBL" id="JAFJYC010000001">
    <property type="protein sequence ID" value="MBT9431592.1"/>
    <property type="molecule type" value="Genomic_DNA"/>
</dbReference>
<gene>
    <name evidence="1" type="ORF">JZM24_04460</name>
</gene>